<evidence type="ECO:0000313" key="4">
    <source>
        <dbReference type="EMBL" id="KAL3847283.1"/>
    </source>
</evidence>
<feature type="active site" description="Glycyl thioester intermediate" evidence="2">
    <location>
        <position position="149"/>
    </location>
</feature>
<dbReference type="InterPro" id="IPR035983">
    <property type="entry name" value="Hect_E3_ubiquitin_ligase"/>
</dbReference>
<dbReference type="PROSITE" id="PS50237">
    <property type="entry name" value="HECT"/>
    <property type="match status" value="1"/>
</dbReference>
<keyword evidence="5" id="KW-1185">Reference proteome</keyword>
<dbReference type="Proteomes" id="UP001634394">
    <property type="component" value="Unassembled WGS sequence"/>
</dbReference>
<accession>A0ABD3UFD6</accession>
<evidence type="ECO:0000256" key="2">
    <source>
        <dbReference type="PROSITE-ProRule" id="PRU00104"/>
    </source>
</evidence>
<dbReference type="InterPro" id="IPR000569">
    <property type="entry name" value="HECT_dom"/>
</dbReference>
<gene>
    <name evidence="4" type="ORF">ACJMK2_018202</name>
</gene>
<comment type="caution">
    <text evidence="4">The sequence shown here is derived from an EMBL/GenBank/DDBJ whole genome shotgun (WGS) entry which is preliminary data.</text>
</comment>
<reference evidence="4 5" key="1">
    <citation type="submission" date="2024-11" db="EMBL/GenBank/DDBJ databases">
        <title>Chromosome-level genome assembly of the freshwater bivalve Anodonta woodiana.</title>
        <authorList>
            <person name="Chen X."/>
        </authorList>
    </citation>
    <scope>NUCLEOTIDE SEQUENCE [LARGE SCALE GENOMIC DNA]</scope>
    <source>
        <strain evidence="4">MN2024</strain>
        <tissue evidence="4">Gills</tissue>
    </source>
</reference>
<feature type="domain" description="HECT" evidence="3">
    <location>
        <begin position="106"/>
        <end position="181"/>
    </location>
</feature>
<evidence type="ECO:0000313" key="5">
    <source>
        <dbReference type="Proteomes" id="UP001634394"/>
    </source>
</evidence>
<protein>
    <recommendedName>
        <fullName evidence="3">HECT domain-containing protein</fullName>
    </recommendedName>
</protein>
<name>A0ABD3UFD6_SINWO</name>
<organism evidence="4 5">
    <name type="scientific">Sinanodonta woodiana</name>
    <name type="common">Chinese pond mussel</name>
    <name type="synonym">Anodonta woodiana</name>
    <dbReference type="NCBI Taxonomy" id="1069815"/>
    <lineage>
        <taxon>Eukaryota</taxon>
        <taxon>Metazoa</taxon>
        <taxon>Spiralia</taxon>
        <taxon>Lophotrochozoa</taxon>
        <taxon>Mollusca</taxon>
        <taxon>Bivalvia</taxon>
        <taxon>Autobranchia</taxon>
        <taxon>Heteroconchia</taxon>
        <taxon>Palaeoheterodonta</taxon>
        <taxon>Unionida</taxon>
        <taxon>Unionoidea</taxon>
        <taxon>Unionidae</taxon>
        <taxon>Unioninae</taxon>
        <taxon>Sinanodonta</taxon>
    </lineage>
</organism>
<keyword evidence="1 2" id="KW-0833">Ubl conjugation pathway</keyword>
<dbReference type="SUPFAM" id="SSF56204">
    <property type="entry name" value="Hect, E3 ligase catalytic domain"/>
    <property type="match status" value="1"/>
</dbReference>
<dbReference type="Gene3D" id="3.30.2410.10">
    <property type="entry name" value="Hect, E3 ligase catalytic domain"/>
    <property type="match status" value="1"/>
</dbReference>
<proteinExistence type="predicted"/>
<dbReference type="AlphaFoldDB" id="A0ABD3UFD6"/>
<dbReference type="EMBL" id="JBJQND010000016">
    <property type="protein sequence ID" value="KAL3847283.1"/>
    <property type="molecule type" value="Genomic_DNA"/>
</dbReference>
<evidence type="ECO:0000256" key="1">
    <source>
        <dbReference type="ARBA" id="ARBA00022786"/>
    </source>
</evidence>
<sequence length="181" mass="20482">MSLTLHFNQDGQPSLVKSLTKCVVSDRIQSPFLQFEDGLQTMGLVDEKKHKKHWKEVLIFTIKPLDALQLDNMFDVKWLTEGSNRKCIEERILVSRRIVCDSESSFTTGADEVSAHGFSFPLQLSFIHPEDLQDVAKCCTAGFPYANTCTMKLKIPVVNDYNTFQRNIAAAISMTVTFTNQ</sequence>
<evidence type="ECO:0000259" key="3">
    <source>
        <dbReference type="PROSITE" id="PS50237"/>
    </source>
</evidence>